<keyword evidence="5" id="KW-0472">Membrane</keyword>
<gene>
    <name evidence="7" type="ORF">AADG42_00855</name>
</gene>
<evidence type="ECO:0000313" key="8">
    <source>
        <dbReference type="Proteomes" id="UP001442841"/>
    </source>
</evidence>
<dbReference type="PANTHER" id="PTHR24421">
    <property type="entry name" value="NITRATE/NITRITE SENSOR PROTEIN NARX-RELATED"/>
    <property type="match status" value="1"/>
</dbReference>
<dbReference type="Proteomes" id="UP001442841">
    <property type="component" value="Chromosome"/>
</dbReference>
<dbReference type="RefSeq" id="WP_425307349.1">
    <property type="nucleotide sequence ID" value="NZ_CP154795.1"/>
</dbReference>
<evidence type="ECO:0000256" key="3">
    <source>
        <dbReference type="ARBA" id="ARBA00023012"/>
    </source>
</evidence>
<feature type="transmembrane region" description="Helical" evidence="5">
    <location>
        <begin position="69"/>
        <end position="97"/>
    </location>
</feature>
<dbReference type="SUPFAM" id="SSF55874">
    <property type="entry name" value="ATPase domain of HSP90 chaperone/DNA topoisomerase II/histidine kinase"/>
    <property type="match status" value="1"/>
</dbReference>
<evidence type="ECO:0000256" key="2">
    <source>
        <dbReference type="ARBA" id="ARBA00022777"/>
    </source>
</evidence>
<dbReference type="InterPro" id="IPR011712">
    <property type="entry name" value="Sig_transdc_His_kin_sub3_dim/P"/>
</dbReference>
<accession>A0ABZ3FLB6</accession>
<evidence type="ECO:0000259" key="6">
    <source>
        <dbReference type="PROSITE" id="PS50109"/>
    </source>
</evidence>
<proteinExistence type="predicted"/>
<reference evidence="7 8" key="1">
    <citation type="submission" date="2024-04" db="EMBL/GenBank/DDBJ databases">
        <title>Isolation of an actinomycete strain from pig manure.</title>
        <authorList>
            <person name="Gong T."/>
            <person name="Yu Z."/>
            <person name="An M."/>
            <person name="Wei C."/>
            <person name="Yang W."/>
            <person name="Liu L."/>
        </authorList>
    </citation>
    <scope>NUCLEOTIDE SEQUENCE [LARGE SCALE GENOMIC DNA]</scope>
    <source>
        <strain evidence="7 8">ZF39</strain>
    </source>
</reference>
<evidence type="ECO:0000256" key="5">
    <source>
        <dbReference type="SAM" id="Phobius"/>
    </source>
</evidence>
<dbReference type="Pfam" id="PF02518">
    <property type="entry name" value="HATPase_c"/>
    <property type="match status" value="1"/>
</dbReference>
<keyword evidence="1" id="KW-0808">Transferase</keyword>
<evidence type="ECO:0000256" key="1">
    <source>
        <dbReference type="ARBA" id="ARBA00022679"/>
    </source>
</evidence>
<keyword evidence="3" id="KW-0902">Two-component regulatory system</keyword>
<evidence type="ECO:0000313" key="7">
    <source>
        <dbReference type="EMBL" id="XAN05915.1"/>
    </source>
</evidence>
<dbReference type="InterPro" id="IPR003594">
    <property type="entry name" value="HATPase_dom"/>
</dbReference>
<keyword evidence="4" id="KW-0175">Coiled coil</keyword>
<feature type="transmembrane region" description="Helical" evidence="5">
    <location>
        <begin position="109"/>
        <end position="126"/>
    </location>
</feature>
<feature type="transmembrane region" description="Helical" evidence="5">
    <location>
        <begin position="40"/>
        <end position="57"/>
    </location>
</feature>
<dbReference type="PANTHER" id="PTHR24421:SF62">
    <property type="entry name" value="SENSORY TRANSDUCTION HISTIDINE KINASE"/>
    <property type="match status" value="1"/>
</dbReference>
<keyword evidence="5" id="KW-0812">Transmembrane</keyword>
<sequence>MESGTARATAVLDSVQIGLALLALVGSLPLRGILVSDRQLPLIIALTLVLVGYRVWLSTGDRGERVRRVGFWVTAPIVFALVWMSPLYGLYAFTGYIEGPALPRGAQRWAALIVTAISTALAQIGGPRSGLFSPGIYGVILAVNIAIAVMIALLEKERERGVTKLQRTVAELREAEARNAALQEQLVTQAREAGTIDERQRLSREIHDTVAQSLVGIITQLEAADAGDEAERAARLDRVRDTARQALGEARRAVRALASPRLDERSLPDALAGLVADVNHSGIDARLVTDGEAYPSRGDAELIRICQEALSNVTRHAGASRVVVTLGYDPEEVRLDVRDDGIGFDPAAPTAGHGLRGMRERVALLGGTLEIEAPEGGSCTVSVAIPR</sequence>
<keyword evidence="8" id="KW-1185">Reference proteome</keyword>
<dbReference type="EMBL" id="CP154795">
    <property type="protein sequence ID" value="XAN05915.1"/>
    <property type="molecule type" value="Genomic_DNA"/>
</dbReference>
<feature type="transmembrane region" description="Helical" evidence="5">
    <location>
        <begin position="132"/>
        <end position="154"/>
    </location>
</feature>
<dbReference type="PIRSF" id="PIRSF037434">
    <property type="entry name" value="STHK_ChrS"/>
    <property type="match status" value="1"/>
</dbReference>
<dbReference type="InterPro" id="IPR036890">
    <property type="entry name" value="HATPase_C_sf"/>
</dbReference>
<keyword evidence="2 7" id="KW-0418">Kinase</keyword>
<dbReference type="GO" id="GO:0016301">
    <property type="term" value="F:kinase activity"/>
    <property type="evidence" value="ECO:0007669"/>
    <property type="project" value="UniProtKB-KW"/>
</dbReference>
<name>A0ABZ3FLB6_9ACTN</name>
<dbReference type="CDD" id="cd16917">
    <property type="entry name" value="HATPase_UhpB-NarQ-NarX-like"/>
    <property type="match status" value="1"/>
</dbReference>
<dbReference type="InterPro" id="IPR005467">
    <property type="entry name" value="His_kinase_dom"/>
</dbReference>
<organism evidence="7 8">
    <name type="scientific">Ammonicoccus fulvus</name>
    <dbReference type="NCBI Taxonomy" id="3138240"/>
    <lineage>
        <taxon>Bacteria</taxon>
        <taxon>Bacillati</taxon>
        <taxon>Actinomycetota</taxon>
        <taxon>Actinomycetes</taxon>
        <taxon>Propionibacteriales</taxon>
        <taxon>Propionibacteriaceae</taxon>
        <taxon>Ammonicoccus</taxon>
    </lineage>
</organism>
<dbReference type="InterPro" id="IPR050482">
    <property type="entry name" value="Sensor_HK_TwoCompSys"/>
</dbReference>
<feature type="coiled-coil region" evidence="4">
    <location>
        <begin position="165"/>
        <end position="192"/>
    </location>
</feature>
<dbReference type="Gene3D" id="1.20.5.1930">
    <property type="match status" value="1"/>
</dbReference>
<dbReference type="PROSITE" id="PS50109">
    <property type="entry name" value="HIS_KIN"/>
    <property type="match status" value="1"/>
</dbReference>
<keyword evidence="5" id="KW-1133">Transmembrane helix</keyword>
<dbReference type="Gene3D" id="3.30.565.10">
    <property type="entry name" value="Histidine kinase-like ATPase, C-terminal domain"/>
    <property type="match status" value="1"/>
</dbReference>
<feature type="domain" description="Histidine kinase" evidence="6">
    <location>
        <begin position="301"/>
        <end position="387"/>
    </location>
</feature>
<protein>
    <submittedName>
        <fullName evidence="7">Sensor histidine kinase</fullName>
    </submittedName>
</protein>
<dbReference type="InterPro" id="IPR017205">
    <property type="entry name" value="Sig_transdc_His_kinase_ChrS"/>
</dbReference>
<dbReference type="SMART" id="SM00387">
    <property type="entry name" value="HATPase_c"/>
    <property type="match status" value="1"/>
</dbReference>
<evidence type="ECO:0000256" key="4">
    <source>
        <dbReference type="SAM" id="Coils"/>
    </source>
</evidence>
<dbReference type="Pfam" id="PF07730">
    <property type="entry name" value="HisKA_3"/>
    <property type="match status" value="1"/>
</dbReference>
<feature type="transmembrane region" description="Helical" evidence="5">
    <location>
        <begin position="6"/>
        <end position="28"/>
    </location>
</feature>